<reference evidence="5" key="1">
    <citation type="submission" date="2020-08" db="EMBL/GenBank/DDBJ databases">
        <title>Genome public.</title>
        <authorList>
            <person name="Liu C."/>
            <person name="Sun Q."/>
        </authorList>
    </citation>
    <scope>NUCLEOTIDE SEQUENCE</scope>
    <source>
        <strain evidence="5">NSJ-28</strain>
    </source>
</reference>
<evidence type="ECO:0000256" key="1">
    <source>
        <dbReference type="ARBA" id="ARBA00009023"/>
    </source>
</evidence>
<feature type="chain" id="PRO_5038722639" evidence="4">
    <location>
        <begin position="26"/>
        <end position="352"/>
    </location>
</feature>
<organism evidence="5 6">
    <name type="scientific">Agathobaculum faecis</name>
    <dbReference type="NCBI Taxonomy" id="2763013"/>
    <lineage>
        <taxon>Bacteria</taxon>
        <taxon>Bacillati</taxon>
        <taxon>Bacillota</taxon>
        <taxon>Clostridia</taxon>
        <taxon>Eubacteriales</taxon>
        <taxon>Butyricicoccaceae</taxon>
        <taxon>Agathobaculum</taxon>
    </lineage>
</organism>
<protein>
    <submittedName>
        <fullName evidence="5">TRAP transporter substrate-binding protein DctP</fullName>
    </submittedName>
</protein>
<comment type="similarity">
    <text evidence="1">Belongs to the bacterial solute-binding protein 7 family.</text>
</comment>
<dbReference type="NCBIfam" id="NF037995">
    <property type="entry name" value="TRAP_S1"/>
    <property type="match status" value="1"/>
</dbReference>
<keyword evidence="2" id="KW-0813">Transport</keyword>
<gene>
    <name evidence="5" type="primary">dctP</name>
    <name evidence="5" type="ORF">H8S45_12500</name>
</gene>
<dbReference type="InterPro" id="IPR018389">
    <property type="entry name" value="DctP_fam"/>
</dbReference>
<dbReference type="Proteomes" id="UP000606499">
    <property type="component" value="Unassembled WGS sequence"/>
</dbReference>
<name>A0A923LX21_9FIRM</name>
<keyword evidence="3 4" id="KW-0732">Signal</keyword>
<dbReference type="GO" id="GO:0055085">
    <property type="term" value="P:transmembrane transport"/>
    <property type="evidence" value="ECO:0007669"/>
    <property type="project" value="InterPro"/>
</dbReference>
<sequence length="352" mass="39023">MKHLGKRIISLALLGAMGASTLALGGCGNSSGATNADGEQTYELRLATLYPADHEMTIAVQAACDKIEEETGGNVKIQIYPSDQLGDYTSVYEEIMKGTIDLMVSGVLTTYDSNLEIMNIPYLASSYEEAKEYIVNPDSYFFQTVLEHQRNLNIETLGIYLAGAQGVGAAKVIDNLMDPNAAKPYLIRCPSTDGYLWTAEGFGFNSVTINYSELYSSLQTGVCDGWLGGGAYVNYLSFRDVLKYFGDARCSFESIICIMTKDLYDGMPAEYQTIISDTFAESTMSFADQMEGLDEQAMQDMEAMGIEIYRPTEEEYETMREHFRTNVWPKYENTLDTEIFNSLIANGLREAA</sequence>
<dbReference type="Gene3D" id="3.40.190.170">
    <property type="entry name" value="Bacterial extracellular solute-binding protein, family 7"/>
    <property type="match status" value="1"/>
</dbReference>
<evidence type="ECO:0000313" key="6">
    <source>
        <dbReference type="Proteomes" id="UP000606499"/>
    </source>
</evidence>
<dbReference type="AlphaFoldDB" id="A0A923LX21"/>
<dbReference type="EMBL" id="JACOPL010000013">
    <property type="protein sequence ID" value="MBC5726273.1"/>
    <property type="molecule type" value="Genomic_DNA"/>
</dbReference>
<dbReference type="InterPro" id="IPR038404">
    <property type="entry name" value="TRAP_DctP_sf"/>
</dbReference>
<evidence type="ECO:0000256" key="3">
    <source>
        <dbReference type="ARBA" id="ARBA00022729"/>
    </source>
</evidence>
<dbReference type="Pfam" id="PF03480">
    <property type="entry name" value="DctP"/>
    <property type="match status" value="1"/>
</dbReference>
<evidence type="ECO:0000256" key="2">
    <source>
        <dbReference type="ARBA" id="ARBA00022448"/>
    </source>
</evidence>
<feature type="signal peptide" evidence="4">
    <location>
        <begin position="1"/>
        <end position="25"/>
    </location>
</feature>
<dbReference type="PANTHER" id="PTHR33376:SF7">
    <property type="entry name" value="C4-DICARBOXYLATE-BINDING PROTEIN DCTB"/>
    <property type="match status" value="1"/>
</dbReference>
<comment type="caution">
    <text evidence="5">The sequence shown here is derived from an EMBL/GenBank/DDBJ whole genome shotgun (WGS) entry which is preliminary data.</text>
</comment>
<dbReference type="PROSITE" id="PS51257">
    <property type="entry name" value="PROKAR_LIPOPROTEIN"/>
    <property type="match status" value="1"/>
</dbReference>
<keyword evidence="6" id="KW-1185">Reference proteome</keyword>
<proteinExistence type="inferred from homology"/>
<dbReference type="PANTHER" id="PTHR33376">
    <property type="match status" value="1"/>
</dbReference>
<dbReference type="RefSeq" id="WP_054327947.1">
    <property type="nucleotide sequence ID" value="NZ_JACOPL010000013.1"/>
</dbReference>
<accession>A0A923LX21</accession>
<evidence type="ECO:0000313" key="5">
    <source>
        <dbReference type="EMBL" id="MBC5726273.1"/>
    </source>
</evidence>
<evidence type="ECO:0000256" key="4">
    <source>
        <dbReference type="SAM" id="SignalP"/>
    </source>
</evidence>